<dbReference type="AlphaFoldDB" id="A0A915HIK5"/>
<evidence type="ECO:0000313" key="1">
    <source>
        <dbReference type="Proteomes" id="UP000887565"/>
    </source>
</evidence>
<sequence>MIDVAGGISANAALLEIRKYISIIFKKLKGESTVELHVAYSLLDISGPAMIQIINEKEESEQNSRKCWFSDQQNSGLNYKKLSAIKVTGCSGRKDAIVE</sequence>
<dbReference type="Proteomes" id="UP000887565">
    <property type="component" value="Unplaced"/>
</dbReference>
<organism evidence="1 2">
    <name type="scientific">Romanomermis culicivorax</name>
    <name type="common">Nematode worm</name>
    <dbReference type="NCBI Taxonomy" id="13658"/>
    <lineage>
        <taxon>Eukaryota</taxon>
        <taxon>Metazoa</taxon>
        <taxon>Ecdysozoa</taxon>
        <taxon>Nematoda</taxon>
        <taxon>Enoplea</taxon>
        <taxon>Dorylaimia</taxon>
        <taxon>Mermithida</taxon>
        <taxon>Mermithoidea</taxon>
        <taxon>Mermithidae</taxon>
        <taxon>Romanomermis</taxon>
    </lineage>
</organism>
<proteinExistence type="predicted"/>
<dbReference type="WBParaSite" id="nRc.2.0.1.t01264-RA">
    <property type="protein sequence ID" value="nRc.2.0.1.t01264-RA"/>
    <property type="gene ID" value="nRc.2.0.1.g01264"/>
</dbReference>
<reference evidence="2" key="1">
    <citation type="submission" date="2022-11" db="UniProtKB">
        <authorList>
            <consortium name="WormBaseParasite"/>
        </authorList>
    </citation>
    <scope>IDENTIFICATION</scope>
</reference>
<evidence type="ECO:0000313" key="2">
    <source>
        <dbReference type="WBParaSite" id="nRc.2.0.1.t01264-RA"/>
    </source>
</evidence>
<keyword evidence="1" id="KW-1185">Reference proteome</keyword>
<accession>A0A915HIK5</accession>
<name>A0A915HIK5_ROMCU</name>
<protein>
    <submittedName>
        <fullName evidence="2">Uncharacterized protein</fullName>
    </submittedName>
</protein>